<name>A0AAD4D899_9FUNG</name>
<keyword evidence="1" id="KW-0863">Zinc-finger</keyword>
<dbReference type="AlphaFoldDB" id="A0AAD4D899"/>
<dbReference type="Gene3D" id="1.20.120.1750">
    <property type="match status" value="1"/>
</dbReference>
<proteinExistence type="predicted"/>
<reference evidence="5" key="1">
    <citation type="journal article" date="2020" name="Fungal Divers.">
        <title>Resolving the Mortierellaceae phylogeny through synthesis of multi-gene phylogenetics and phylogenomics.</title>
        <authorList>
            <person name="Vandepol N."/>
            <person name="Liber J."/>
            <person name="Desiro A."/>
            <person name="Na H."/>
            <person name="Kennedy M."/>
            <person name="Barry K."/>
            <person name="Grigoriev I.V."/>
            <person name="Miller A.N."/>
            <person name="O'Donnell K."/>
            <person name="Stajich J.E."/>
            <person name="Bonito G."/>
        </authorList>
    </citation>
    <scope>NUCLEOTIDE SEQUENCE</scope>
    <source>
        <strain evidence="5">NRRL 28262</strain>
    </source>
</reference>
<dbReference type="PROSITE" id="PS50089">
    <property type="entry name" value="ZF_RING_2"/>
    <property type="match status" value="1"/>
</dbReference>
<feature type="region of interest" description="Disordered" evidence="2">
    <location>
        <begin position="257"/>
        <end position="297"/>
    </location>
</feature>
<protein>
    <submittedName>
        <fullName evidence="5">E3 ubiquitin-protein ligase arih2</fullName>
    </submittedName>
</protein>
<sequence>MHSHPHNGTPSTSTFSLLLILLKMHINTNDEESDGDAMSNEMEYYLQRCSICFDSRLDFCLEMCRDQFCRDCFQKYVKEVVSNSWGLDVTKIKCPVCQDPLPLTEWSKYVDQATLAQYQQYNQPYRSFSRFCNDCDNEVVISQVKQSIVGLPSRDLLPLFEGLLEQLKLLLHLGGLNFDTASSTSSASPLMFSSMDGRKRYKHGGGLTKRDARAQDVVQHFIKEYRSFCGTNQSSPATLPSMAQSYFSSLAMRALGGGGAPPTPSPLALGQHPNALPSQLGGHGAPPGAQSSGFQQQFDARPTLPQQDSSFRTPSSLFQRRQQPVKTTGVLEMYKDLMVALIELFDLKLPEQRNGTEVVARANAMEATGEHGHLDVSMHTTAGDEVATAANPCEGITIGTVRIQKRALADRSKIITRAESKRQMEVKKALVRFSKELLSMEIRPEQWKELQFLHVRWCRWDWCNKCDQELCLQCGVSSHHESETCFDHMRSVVLTNTPTSQRARINKSDNFSPFNSALMGQLGSKGKERSDLDTGTMQWKLANTNPCPNCCILIHRDDGCNKVDCMLCGHRFCWVCREAWDVGCGFFRCRLALEEPAIEKDSGVQWEKLPGEWEENEAETDEDQVETLGISVGETPHAGHGQADAGAMRQDRRRRRSEDMSAAISEKPEIGVPNVFMIQAKRSRA</sequence>
<dbReference type="EMBL" id="JAAAIL010001136">
    <property type="protein sequence ID" value="KAG0271460.1"/>
    <property type="molecule type" value="Genomic_DNA"/>
</dbReference>
<dbReference type="Proteomes" id="UP001194580">
    <property type="component" value="Unassembled WGS sequence"/>
</dbReference>
<evidence type="ECO:0000259" key="4">
    <source>
        <dbReference type="PROSITE" id="PS50089"/>
    </source>
</evidence>
<dbReference type="InterPro" id="IPR031127">
    <property type="entry name" value="E3_UB_ligase_RBR"/>
</dbReference>
<evidence type="ECO:0000256" key="3">
    <source>
        <dbReference type="SAM" id="SignalP"/>
    </source>
</evidence>
<organism evidence="5 6">
    <name type="scientific">Linnemannia exigua</name>
    <dbReference type="NCBI Taxonomy" id="604196"/>
    <lineage>
        <taxon>Eukaryota</taxon>
        <taxon>Fungi</taxon>
        <taxon>Fungi incertae sedis</taxon>
        <taxon>Mucoromycota</taxon>
        <taxon>Mortierellomycotina</taxon>
        <taxon>Mortierellomycetes</taxon>
        <taxon>Mortierellales</taxon>
        <taxon>Mortierellaceae</taxon>
        <taxon>Linnemannia</taxon>
    </lineage>
</organism>
<accession>A0AAD4D899</accession>
<evidence type="ECO:0000256" key="1">
    <source>
        <dbReference type="PROSITE-ProRule" id="PRU00175"/>
    </source>
</evidence>
<dbReference type="SUPFAM" id="SSF57850">
    <property type="entry name" value="RING/U-box"/>
    <property type="match status" value="2"/>
</dbReference>
<keyword evidence="3" id="KW-0732">Signal</keyword>
<dbReference type="GO" id="GO:0008270">
    <property type="term" value="F:zinc ion binding"/>
    <property type="evidence" value="ECO:0007669"/>
    <property type="project" value="UniProtKB-KW"/>
</dbReference>
<feature type="region of interest" description="Disordered" evidence="2">
    <location>
        <begin position="304"/>
        <end position="323"/>
    </location>
</feature>
<keyword evidence="6" id="KW-1185">Reference proteome</keyword>
<keyword evidence="1" id="KW-0479">Metal-binding</keyword>
<evidence type="ECO:0000256" key="2">
    <source>
        <dbReference type="SAM" id="MobiDB-lite"/>
    </source>
</evidence>
<evidence type="ECO:0000313" key="5">
    <source>
        <dbReference type="EMBL" id="KAG0271460.1"/>
    </source>
</evidence>
<comment type="caution">
    <text evidence="5">The sequence shown here is derived from an EMBL/GenBank/DDBJ whole genome shotgun (WGS) entry which is preliminary data.</text>
</comment>
<dbReference type="GO" id="GO:0016567">
    <property type="term" value="P:protein ubiquitination"/>
    <property type="evidence" value="ECO:0007669"/>
    <property type="project" value="InterPro"/>
</dbReference>
<dbReference type="Gene3D" id="3.30.40.10">
    <property type="entry name" value="Zinc/RING finger domain, C3HC4 (zinc finger)"/>
    <property type="match status" value="1"/>
</dbReference>
<gene>
    <name evidence="5" type="primary">ARIH2</name>
    <name evidence="5" type="ORF">BGZ95_000723</name>
</gene>
<dbReference type="PANTHER" id="PTHR11685">
    <property type="entry name" value="RBR FAMILY RING FINGER AND IBR DOMAIN-CONTAINING"/>
    <property type="match status" value="1"/>
</dbReference>
<feature type="region of interest" description="Disordered" evidence="2">
    <location>
        <begin position="632"/>
        <end position="666"/>
    </location>
</feature>
<dbReference type="GO" id="GO:0004842">
    <property type="term" value="F:ubiquitin-protein transferase activity"/>
    <property type="evidence" value="ECO:0007669"/>
    <property type="project" value="InterPro"/>
</dbReference>
<dbReference type="Pfam" id="PF22191">
    <property type="entry name" value="IBR_1"/>
    <property type="match status" value="1"/>
</dbReference>
<dbReference type="InterPro" id="IPR013083">
    <property type="entry name" value="Znf_RING/FYVE/PHD"/>
</dbReference>
<feature type="signal peptide" evidence="3">
    <location>
        <begin position="1"/>
        <end position="28"/>
    </location>
</feature>
<feature type="domain" description="RING-type" evidence="4">
    <location>
        <begin position="49"/>
        <end position="98"/>
    </location>
</feature>
<dbReference type="InterPro" id="IPR001841">
    <property type="entry name" value="Znf_RING"/>
</dbReference>
<evidence type="ECO:0000313" key="6">
    <source>
        <dbReference type="Proteomes" id="UP001194580"/>
    </source>
</evidence>
<feature type="chain" id="PRO_5041917307" evidence="3">
    <location>
        <begin position="29"/>
        <end position="685"/>
    </location>
</feature>
<keyword evidence="1" id="KW-0862">Zinc</keyword>